<keyword evidence="2" id="KW-1185">Reference proteome</keyword>
<evidence type="ECO:0000313" key="1">
    <source>
        <dbReference type="EMBL" id="KAH7667657.1"/>
    </source>
</evidence>
<organism evidence="1 2">
    <name type="scientific">Dioscorea alata</name>
    <name type="common">Purple yam</name>
    <dbReference type="NCBI Taxonomy" id="55571"/>
    <lineage>
        <taxon>Eukaryota</taxon>
        <taxon>Viridiplantae</taxon>
        <taxon>Streptophyta</taxon>
        <taxon>Embryophyta</taxon>
        <taxon>Tracheophyta</taxon>
        <taxon>Spermatophyta</taxon>
        <taxon>Magnoliopsida</taxon>
        <taxon>Liliopsida</taxon>
        <taxon>Dioscoreales</taxon>
        <taxon>Dioscoreaceae</taxon>
        <taxon>Dioscorea</taxon>
    </lineage>
</organism>
<dbReference type="Proteomes" id="UP000827976">
    <property type="component" value="Chromosome 12"/>
</dbReference>
<comment type="caution">
    <text evidence="1">The sequence shown here is derived from an EMBL/GenBank/DDBJ whole genome shotgun (WGS) entry which is preliminary data.</text>
</comment>
<protein>
    <submittedName>
        <fullName evidence="1">Uncharacterized protein</fullName>
    </submittedName>
</protein>
<proteinExistence type="predicted"/>
<gene>
    <name evidence="1" type="ORF">IHE45_12G074000</name>
</gene>
<reference evidence="2" key="1">
    <citation type="journal article" date="2022" name="Nat. Commun.">
        <title>Chromosome evolution and the genetic basis of agronomically important traits in greater yam.</title>
        <authorList>
            <person name="Bredeson J.V."/>
            <person name="Lyons J.B."/>
            <person name="Oniyinde I.O."/>
            <person name="Okereke N.R."/>
            <person name="Kolade O."/>
            <person name="Nnabue I."/>
            <person name="Nwadili C.O."/>
            <person name="Hribova E."/>
            <person name="Parker M."/>
            <person name="Nwogha J."/>
            <person name="Shu S."/>
            <person name="Carlson J."/>
            <person name="Kariba R."/>
            <person name="Muthemba S."/>
            <person name="Knop K."/>
            <person name="Barton G.J."/>
            <person name="Sherwood A.V."/>
            <person name="Lopez-Montes A."/>
            <person name="Asiedu R."/>
            <person name="Jamnadass R."/>
            <person name="Muchugi A."/>
            <person name="Goodstein D."/>
            <person name="Egesi C.N."/>
            <person name="Featherston J."/>
            <person name="Asfaw A."/>
            <person name="Simpson G.G."/>
            <person name="Dolezel J."/>
            <person name="Hendre P.S."/>
            <person name="Van Deynze A."/>
            <person name="Kumar P.L."/>
            <person name="Obidiegwu J.E."/>
            <person name="Bhattacharjee R."/>
            <person name="Rokhsar D.S."/>
        </authorList>
    </citation>
    <scope>NUCLEOTIDE SEQUENCE [LARGE SCALE GENOMIC DNA]</scope>
    <source>
        <strain evidence="2">cv. TDa95/00328</strain>
    </source>
</reference>
<dbReference type="EMBL" id="CM037022">
    <property type="protein sequence ID" value="KAH7667657.1"/>
    <property type="molecule type" value="Genomic_DNA"/>
</dbReference>
<accession>A0ACB7V3J7</accession>
<name>A0ACB7V3J7_DIOAL</name>
<evidence type="ECO:0000313" key="2">
    <source>
        <dbReference type="Proteomes" id="UP000827976"/>
    </source>
</evidence>
<sequence>MKTTRKKGNIPDCLSNTTPKSPLKTSRTKIESRNAIKPPAMPKSRLRVSSSVSPQSSVDSWTSESSLSASTLIKHSHSFGSPDADSSSSSSSPSFKVTFDIDAIQPQELRKPPIDKPYITKEITGTIPQSQITTEEPTRTQVSVKSFIGDNSTRNIRRSSEVNNAKPSGLRLPTPKIGYFDPGQSLLQNPSRYSLNATRKYLPKNTSLDSNTIGARKLDSGMCDPTGKDSKPSNQTNHEDACLKDSILFKEASMENDLHSSLRSSGKENFSSQDQDAVKVKSEFLEQKLSSFSLLDEKDLNINLEVLSSST</sequence>